<dbReference type="RefSeq" id="XP_068347432.1">
    <property type="nucleotide sequence ID" value="XM_068512672.1"/>
</dbReference>
<dbReference type="AlphaFoldDB" id="A0A1J4J7T9"/>
<dbReference type="GeneID" id="94847376"/>
<feature type="coiled-coil region" evidence="1">
    <location>
        <begin position="75"/>
        <end position="102"/>
    </location>
</feature>
<dbReference type="Proteomes" id="UP000179807">
    <property type="component" value="Unassembled WGS sequence"/>
</dbReference>
<dbReference type="VEuPathDB" id="TrichDB:TRFO_39480"/>
<accession>A0A1J4J7T9</accession>
<name>A0A1J4J7T9_9EUKA</name>
<keyword evidence="1" id="KW-0175">Coiled coil</keyword>
<reference evidence="2" key="1">
    <citation type="submission" date="2016-10" db="EMBL/GenBank/DDBJ databases">
        <authorList>
            <person name="Benchimol M."/>
            <person name="Almeida L.G."/>
            <person name="Vasconcelos A.T."/>
            <person name="Perreira-Neves A."/>
            <person name="Rosa I.A."/>
            <person name="Tasca T."/>
            <person name="Bogo M.R."/>
            <person name="de Souza W."/>
        </authorList>
    </citation>
    <scope>NUCLEOTIDE SEQUENCE [LARGE SCALE GENOMIC DNA]</scope>
    <source>
        <strain evidence="2">K</strain>
    </source>
</reference>
<proteinExistence type="predicted"/>
<organism evidence="2 3">
    <name type="scientific">Tritrichomonas foetus</name>
    <dbReference type="NCBI Taxonomy" id="1144522"/>
    <lineage>
        <taxon>Eukaryota</taxon>
        <taxon>Metamonada</taxon>
        <taxon>Parabasalia</taxon>
        <taxon>Tritrichomonadida</taxon>
        <taxon>Tritrichomonadidae</taxon>
        <taxon>Tritrichomonas</taxon>
    </lineage>
</organism>
<keyword evidence="3" id="KW-1185">Reference proteome</keyword>
<dbReference type="EMBL" id="MLAK01001328">
    <property type="protein sequence ID" value="OHS94295.1"/>
    <property type="molecule type" value="Genomic_DNA"/>
</dbReference>
<evidence type="ECO:0000313" key="2">
    <source>
        <dbReference type="EMBL" id="OHS94295.1"/>
    </source>
</evidence>
<comment type="caution">
    <text evidence="2">The sequence shown here is derived from an EMBL/GenBank/DDBJ whole genome shotgun (WGS) entry which is preliminary data.</text>
</comment>
<protein>
    <submittedName>
        <fullName evidence="2">Uncharacterized protein</fullName>
    </submittedName>
</protein>
<evidence type="ECO:0000256" key="1">
    <source>
        <dbReference type="SAM" id="Coils"/>
    </source>
</evidence>
<gene>
    <name evidence="2" type="ORF">TRFO_39480</name>
</gene>
<sequence>MNLRRMKKEIEKQVQEIFPKLPSTKISSYMMSLPSLSAVDVIEHFLDVTEPTANSLDTKLSLLLAQARTMHNKKKEERRKEKAIIKEKIKNLDQKVVKIQQTVVGFEIADNNQKVATKIFQALGKLRISKKRSRFQDEDYLNRLAFTYADDLKNGYITLDGNDWEFWIQSHPDYFDDLIDVKFFCGFIPECANPVASVINYVEHDPSLRQIILSSSRFCGVGVSLSKTGSIFFSMFLASRK</sequence>
<evidence type="ECO:0000313" key="3">
    <source>
        <dbReference type="Proteomes" id="UP000179807"/>
    </source>
</evidence>